<evidence type="ECO:0000313" key="3">
    <source>
        <dbReference type="EMBL" id="GLZ75421.1"/>
    </source>
</evidence>
<accession>A0A9W6SH94</accession>
<sequence length="172" mass="18199">MPAYTAAIAWAARATLLPADAHRLPLAAASLGTIVAAGLLPHLPELGTGLRELARVTAPGGLMILFHPTGRAALAARHRRVVRDDEVLSEAPLRAAAERTGWRLRTYDDAPHRFFAVAVRGWDGTARGDAAPGMGPPGDRPMWTPARPGEPPGHAKSPGPSARGFIGGRYWD</sequence>
<dbReference type="SUPFAM" id="SSF53335">
    <property type="entry name" value="S-adenosyl-L-methionine-dependent methyltransferases"/>
    <property type="match status" value="1"/>
</dbReference>
<evidence type="ECO:0000313" key="4">
    <source>
        <dbReference type="Proteomes" id="UP001165079"/>
    </source>
</evidence>
<dbReference type="Pfam" id="PF08241">
    <property type="entry name" value="Methyltransf_11"/>
    <property type="match status" value="1"/>
</dbReference>
<protein>
    <recommendedName>
        <fullName evidence="2">Methyltransferase type 11 domain-containing protein</fullName>
    </recommendedName>
</protein>
<dbReference type="GO" id="GO:0008757">
    <property type="term" value="F:S-adenosylmethionine-dependent methyltransferase activity"/>
    <property type="evidence" value="ECO:0007669"/>
    <property type="project" value="InterPro"/>
</dbReference>
<comment type="caution">
    <text evidence="3">The sequence shown here is derived from an EMBL/GenBank/DDBJ whole genome shotgun (WGS) entry which is preliminary data.</text>
</comment>
<keyword evidence="4" id="KW-1185">Reference proteome</keyword>
<evidence type="ECO:0000256" key="1">
    <source>
        <dbReference type="SAM" id="MobiDB-lite"/>
    </source>
</evidence>
<evidence type="ECO:0000259" key="2">
    <source>
        <dbReference type="Pfam" id="PF08241"/>
    </source>
</evidence>
<dbReference type="InterPro" id="IPR029063">
    <property type="entry name" value="SAM-dependent_MTases_sf"/>
</dbReference>
<dbReference type="Proteomes" id="UP001165079">
    <property type="component" value="Unassembled WGS sequence"/>
</dbReference>
<dbReference type="EMBL" id="BSTX01000001">
    <property type="protein sequence ID" value="GLZ75421.1"/>
    <property type="molecule type" value="Genomic_DNA"/>
</dbReference>
<organism evidence="3 4">
    <name type="scientific">Actinorhabdospora filicis</name>
    <dbReference type="NCBI Taxonomy" id="1785913"/>
    <lineage>
        <taxon>Bacteria</taxon>
        <taxon>Bacillati</taxon>
        <taxon>Actinomycetota</taxon>
        <taxon>Actinomycetes</taxon>
        <taxon>Micromonosporales</taxon>
        <taxon>Micromonosporaceae</taxon>
        <taxon>Actinorhabdospora</taxon>
    </lineage>
</organism>
<proteinExistence type="predicted"/>
<reference evidence="3" key="1">
    <citation type="submission" date="2023-03" db="EMBL/GenBank/DDBJ databases">
        <title>Actinorhabdospora filicis NBRC 111898.</title>
        <authorList>
            <person name="Ichikawa N."/>
            <person name="Sato H."/>
            <person name="Tonouchi N."/>
        </authorList>
    </citation>
    <scope>NUCLEOTIDE SEQUENCE</scope>
    <source>
        <strain evidence="3">NBRC 111898</strain>
    </source>
</reference>
<gene>
    <name evidence="3" type="ORF">Afil01_02280</name>
</gene>
<feature type="region of interest" description="Disordered" evidence="1">
    <location>
        <begin position="126"/>
        <end position="172"/>
    </location>
</feature>
<dbReference type="AlphaFoldDB" id="A0A9W6SH94"/>
<feature type="domain" description="Methyltransferase type 11" evidence="2">
    <location>
        <begin position="14"/>
        <end position="65"/>
    </location>
</feature>
<name>A0A9W6SH94_9ACTN</name>
<dbReference type="Gene3D" id="3.40.50.150">
    <property type="entry name" value="Vaccinia Virus protein VP39"/>
    <property type="match status" value="1"/>
</dbReference>
<dbReference type="RefSeq" id="WP_285660657.1">
    <property type="nucleotide sequence ID" value="NZ_BSTX01000001.1"/>
</dbReference>
<dbReference type="InterPro" id="IPR013216">
    <property type="entry name" value="Methyltransf_11"/>
</dbReference>